<evidence type="ECO:0000256" key="4">
    <source>
        <dbReference type="ARBA" id="ARBA00022833"/>
    </source>
</evidence>
<keyword evidence="7" id="KW-0812">Transmembrane</keyword>
<sequence length="297" mass="31707">MIIALALAAYAVITLVSAPQLLTRGHWRVHYPRLCLSLWYLLFLTGVAAAVASGTVAVWEGWRIQVDGDTLANSFGFGAVDWIGPATRVVGGIIGWSALAIGGALISLVATRTQKLILAQRRIRAEVNELVARAGYRRELIAGTPVTYVTSRRLIACGLHRRHATDLSAAQSAMAPSNADKSGASAEVIVSSGLDLALSADELRAVVEHERAHLRGGHLIFSRLAVLNQACLPTSRTARELGRATGLLIELIADDAAARRCGGRPLVSALTKIAEAEHDPTLGLRAWRIRQRLALAA</sequence>
<keyword evidence="4 6" id="KW-0862">Zinc</keyword>
<dbReference type="Gene3D" id="3.30.2010.10">
    <property type="entry name" value="Metalloproteases ('zincins'), catalytic domain"/>
    <property type="match status" value="1"/>
</dbReference>
<organism evidence="9 10">
    <name type="scientific">Microlunatus elymi</name>
    <dbReference type="NCBI Taxonomy" id="2596828"/>
    <lineage>
        <taxon>Bacteria</taxon>
        <taxon>Bacillati</taxon>
        <taxon>Actinomycetota</taxon>
        <taxon>Actinomycetes</taxon>
        <taxon>Propionibacteriales</taxon>
        <taxon>Propionibacteriaceae</taxon>
        <taxon>Microlunatus</taxon>
    </lineage>
</organism>
<dbReference type="RefSeq" id="WP_143984644.1">
    <property type="nucleotide sequence ID" value="NZ_CP041692.1"/>
</dbReference>
<feature type="transmembrane region" description="Helical" evidence="7">
    <location>
        <begin position="39"/>
        <end position="59"/>
    </location>
</feature>
<dbReference type="AlphaFoldDB" id="A0A516PTX7"/>
<accession>A0A516PTX7</accession>
<keyword evidence="5 6" id="KW-0482">Metalloprotease</keyword>
<evidence type="ECO:0000256" key="5">
    <source>
        <dbReference type="ARBA" id="ARBA00023049"/>
    </source>
</evidence>
<gene>
    <name evidence="9" type="ORF">FOE78_00825</name>
</gene>
<evidence type="ECO:0000256" key="1">
    <source>
        <dbReference type="ARBA" id="ARBA00022670"/>
    </source>
</evidence>
<keyword evidence="10" id="KW-1185">Reference proteome</keyword>
<keyword evidence="7" id="KW-0472">Membrane</keyword>
<feature type="transmembrane region" description="Helical" evidence="7">
    <location>
        <begin position="93"/>
        <end position="111"/>
    </location>
</feature>
<comment type="similarity">
    <text evidence="6">Belongs to the peptidase M48 family.</text>
</comment>
<protein>
    <submittedName>
        <fullName evidence="9">M56 family metallopeptidase</fullName>
    </submittedName>
</protein>
<evidence type="ECO:0000259" key="8">
    <source>
        <dbReference type="Pfam" id="PF01435"/>
    </source>
</evidence>
<evidence type="ECO:0000313" key="9">
    <source>
        <dbReference type="EMBL" id="QDP94655.1"/>
    </source>
</evidence>
<dbReference type="Pfam" id="PF01435">
    <property type="entry name" value="Peptidase_M48"/>
    <property type="match status" value="1"/>
</dbReference>
<dbReference type="CDD" id="cd07326">
    <property type="entry name" value="M56_BlaR1_MecR1_like"/>
    <property type="match status" value="1"/>
</dbReference>
<keyword evidence="2" id="KW-0479">Metal-binding</keyword>
<keyword evidence="3 6" id="KW-0378">Hydrolase</keyword>
<dbReference type="GO" id="GO:0004222">
    <property type="term" value="F:metalloendopeptidase activity"/>
    <property type="evidence" value="ECO:0007669"/>
    <property type="project" value="InterPro"/>
</dbReference>
<reference evidence="9 10" key="1">
    <citation type="submission" date="2019-07" db="EMBL/GenBank/DDBJ databases">
        <title>Microlunatus dokdonensis sp. nov. isolated from the rhizospheric soil of the wild plant Elymus tsukushiensis.</title>
        <authorList>
            <person name="Ghim S.-Y."/>
            <person name="Hwang Y.-J."/>
            <person name="Son J.-S."/>
            <person name="Shin J.-H."/>
        </authorList>
    </citation>
    <scope>NUCLEOTIDE SEQUENCE [LARGE SCALE GENOMIC DNA]</scope>
    <source>
        <strain evidence="9 10">KUDC0627</strain>
    </source>
</reference>
<evidence type="ECO:0000256" key="2">
    <source>
        <dbReference type="ARBA" id="ARBA00022723"/>
    </source>
</evidence>
<evidence type="ECO:0000256" key="6">
    <source>
        <dbReference type="RuleBase" id="RU003983"/>
    </source>
</evidence>
<keyword evidence="7" id="KW-1133">Transmembrane helix</keyword>
<evidence type="ECO:0000256" key="3">
    <source>
        <dbReference type="ARBA" id="ARBA00022801"/>
    </source>
</evidence>
<dbReference type="KEGG" id="mik:FOE78_00825"/>
<dbReference type="OrthoDB" id="9785340at2"/>
<dbReference type="InterPro" id="IPR001915">
    <property type="entry name" value="Peptidase_M48"/>
</dbReference>
<proteinExistence type="inferred from homology"/>
<keyword evidence="1 6" id="KW-0645">Protease</keyword>
<feature type="domain" description="Peptidase M48" evidence="8">
    <location>
        <begin position="183"/>
        <end position="235"/>
    </location>
</feature>
<dbReference type="Proteomes" id="UP000319263">
    <property type="component" value="Chromosome"/>
</dbReference>
<dbReference type="EMBL" id="CP041692">
    <property type="protein sequence ID" value="QDP94655.1"/>
    <property type="molecule type" value="Genomic_DNA"/>
</dbReference>
<evidence type="ECO:0000256" key="7">
    <source>
        <dbReference type="SAM" id="Phobius"/>
    </source>
</evidence>
<dbReference type="GO" id="GO:0006508">
    <property type="term" value="P:proteolysis"/>
    <property type="evidence" value="ECO:0007669"/>
    <property type="project" value="UniProtKB-KW"/>
</dbReference>
<name>A0A516PTX7_9ACTN</name>
<evidence type="ECO:0000313" key="10">
    <source>
        <dbReference type="Proteomes" id="UP000319263"/>
    </source>
</evidence>
<comment type="cofactor">
    <cofactor evidence="6">
        <name>Zn(2+)</name>
        <dbReference type="ChEBI" id="CHEBI:29105"/>
    </cofactor>
    <text evidence="6">Binds 1 zinc ion per subunit.</text>
</comment>
<dbReference type="GO" id="GO:0046872">
    <property type="term" value="F:metal ion binding"/>
    <property type="evidence" value="ECO:0007669"/>
    <property type="project" value="UniProtKB-KW"/>
</dbReference>